<dbReference type="PANTHER" id="PTHR35936:SF17">
    <property type="entry name" value="ARGININE-BINDING EXTRACELLULAR PROTEIN ARTP"/>
    <property type="match status" value="1"/>
</dbReference>
<gene>
    <name evidence="4" type="ORF">XD94_0482</name>
</gene>
<dbReference type="SUPFAM" id="SSF53850">
    <property type="entry name" value="Periplasmic binding protein-like II"/>
    <property type="match status" value="1"/>
</dbReference>
<keyword evidence="1 2" id="KW-0732">Signal</keyword>
<dbReference type="SMART" id="SM00062">
    <property type="entry name" value="PBPb"/>
    <property type="match status" value="1"/>
</dbReference>
<reference evidence="5" key="1">
    <citation type="journal article" date="2015" name="MBio">
        <title>Genome-Resolved Metagenomic Analysis Reveals Roles for Candidate Phyla and Other Microbial Community Members in Biogeochemical Transformations in Oil Reservoirs.</title>
        <authorList>
            <person name="Hu P."/>
            <person name="Tom L."/>
            <person name="Singh A."/>
            <person name="Thomas B.C."/>
            <person name="Baker B.J."/>
            <person name="Piceno Y.M."/>
            <person name="Andersen G.L."/>
            <person name="Banfield J.F."/>
        </authorList>
    </citation>
    <scope>NUCLEOTIDE SEQUENCE [LARGE SCALE GENOMIC DNA]</scope>
</reference>
<sequence>MKKLVVLLVVACMFVSFGLAATTLENVVRNGKLVVATDMTAVPMQYRDASGKPTGFTVELMELAAREMGVELVWQDVAWESLIPSLLSGKVDMIAANMSMTLTRMKSIRFSDPFFLTGIVAIARKDSPLESWRDLADPSVKMGATMGSVHADFIEDEWGKKASLYDNLAEWMTDIKLGRIDSVMDDEMICIELVNKNPDLKILDGYVRPDTYGLAFRQDKDSDSLVEWFNWFLKWEKLTGEYGKIYEKYVGKAWEPSFIID</sequence>
<dbReference type="PATRIC" id="fig|1184387.3.peg.823"/>
<dbReference type="Pfam" id="PF00497">
    <property type="entry name" value="SBP_bac_3"/>
    <property type="match status" value="1"/>
</dbReference>
<dbReference type="PANTHER" id="PTHR35936">
    <property type="entry name" value="MEMBRANE-BOUND LYTIC MUREIN TRANSGLYCOSYLASE F"/>
    <property type="match status" value="1"/>
</dbReference>
<accession>A0A117M2X8</accession>
<evidence type="ECO:0000313" key="4">
    <source>
        <dbReference type="EMBL" id="KUK81414.1"/>
    </source>
</evidence>
<evidence type="ECO:0000256" key="1">
    <source>
        <dbReference type="ARBA" id="ARBA00022729"/>
    </source>
</evidence>
<dbReference type="InterPro" id="IPR001638">
    <property type="entry name" value="Solute-binding_3/MltF_N"/>
</dbReference>
<evidence type="ECO:0000256" key="2">
    <source>
        <dbReference type="SAM" id="SignalP"/>
    </source>
</evidence>
<dbReference type="Proteomes" id="UP000054092">
    <property type="component" value="Unassembled WGS sequence"/>
</dbReference>
<dbReference type="Gene3D" id="3.40.190.10">
    <property type="entry name" value="Periplasmic binding protein-like II"/>
    <property type="match status" value="2"/>
</dbReference>
<protein>
    <submittedName>
        <fullName evidence="4">Extracellular solute-binding protein family 3</fullName>
    </submittedName>
</protein>
<feature type="signal peptide" evidence="2">
    <location>
        <begin position="1"/>
        <end position="21"/>
    </location>
</feature>
<organism evidence="4 5">
    <name type="scientific">Mesotoga prima</name>
    <dbReference type="NCBI Taxonomy" id="1184387"/>
    <lineage>
        <taxon>Bacteria</taxon>
        <taxon>Thermotogati</taxon>
        <taxon>Thermotogota</taxon>
        <taxon>Thermotogae</taxon>
        <taxon>Kosmotogales</taxon>
        <taxon>Kosmotogaceae</taxon>
        <taxon>Mesotoga</taxon>
    </lineage>
</organism>
<name>A0A117M2X8_9BACT</name>
<feature type="domain" description="Solute-binding protein family 3/N-terminal" evidence="3">
    <location>
        <begin position="32"/>
        <end position="253"/>
    </location>
</feature>
<evidence type="ECO:0000259" key="3">
    <source>
        <dbReference type="SMART" id="SM00062"/>
    </source>
</evidence>
<dbReference type="AlphaFoldDB" id="A0A117M2X8"/>
<comment type="caution">
    <text evidence="4">The sequence shown here is derived from an EMBL/GenBank/DDBJ whole genome shotgun (WGS) entry which is preliminary data.</text>
</comment>
<proteinExistence type="predicted"/>
<feature type="chain" id="PRO_5007150988" evidence="2">
    <location>
        <begin position="22"/>
        <end position="261"/>
    </location>
</feature>
<evidence type="ECO:0000313" key="5">
    <source>
        <dbReference type="Proteomes" id="UP000054092"/>
    </source>
</evidence>
<dbReference type="EMBL" id="LGGP01000059">
    <property type="protein sequence ID" value="KUK81414.1"/>
    <property type="molecule type" value="Genomic_DNA"/>
</dbReference>
<dbReference type="CDD" id="cd13530">
    <property type="entry name" value="PBP2_peptides_like"/>
    <property type="match status" value="1"/>
</dbReference>